<gene>
    <name evidence="1" type="ORF">L6452_39431</name>
</gene>
<dbReference type="Proteomes" id="UP001055879">
    <property type="component" value="Linkage Group LG15"/>
</dbReference>
<accession>A0ACB8XSV3</accession>
<reference evidence="1 2" key="2">
    <citation type="journal article" date="2022" name="Mol. Ecol. Resour.">
        <title>The genomes of chicory, endive, great burdock and yacon provide insights into Asteraceae paleo-polyploidization history and plant inulin production.</title>
        <authorList>
            <person name="Fan W."/>
            <person name="Wang S."/>
            <person name="Wang H."/>
            <person name="Wang A."/>
            <person name="Jiang F."/>
            <person name="Liu H."/>
            <person name="Zhao H."/>
            <person name="Xu D."/>
            <person name="Zhang Y."/>
        </authorList>
    </citation>
    <scope>NUCLEOTIDE SEQUENCE [LARGE SCALE GENOMIC DNA]</scope>
    <source>
        <strain evidence="2">cv. Niubang</strain>
    </source>
</reference>
<keyword evidence="2" id="KW-1185">Reference proteome</keyword>
<proteinExistence type="predicted"/>
<sequence>MNSTKKFVLPISAATNKIREDIDFFAFPEDGTFGSFEVVAVSGMIMFWVSAAILKISSRMSVSTSRARSSFPKGGFIQLSNPLRISSISSRSTTLIHEDIVKMAAETENIIRPPTAITSKDPKVPSLGNAKKSTSSRILFVIAEIGNTNFLVELIHLYPDLSWKVNDNNQTIFHIVVEHRHERIYNILYEVGLVKELITPLRDGNDNNMLHLVGKMTKKSYQDVGRLALQMQRELLWYKEVQSMIPPYCREYKDLVTQAEKWMKDMSKNEIDDILRGLRDRIKPPFGNDDQAPEVPTLIHDDIVKMPAEPRT</sequence>
<evidence type="ECO:0000313" key="1">
    <source>
        <dbReference type="EMBL" id="KAI3673314.1"/>
    </source>
</evidence>
<protein>
    <submittedName>
        <fullName evidence="1">Uncharacterized protein</fullName>
    </submittedName>
</protein>
<name>A0ACB8XSV3_ARCLA</name>
<reference evidence="2" key="1">
    <citation type="journal article" date="2022" name="Mol. Ecol. Resour.">
        <title>The genomes of chicory, endive, great burdock and yacon provide insights into Asteraceae palaeo-polyploidization history and plant inulin production.</title>
        <authorList>
            <person name="Fan W."/>
            <person name="Wang S."/>
            <person name="Wang H."/>
            <person name="Wang A."/>
            <person name="Jiang F."/>
            <person name="Liu H."/>
            <person name="Zhao H."/>
            <person name="Xu D."/>
            <person name="Zhang Y."/>
        </authorList>
    </citation>
    <scope>NUCLEOTIDE SEQUENCE [LARGE SCALE GENOMIC DNA]</scope>
    <source>
        <strain evidence="2">cv. Niubang</strain>
    </source>
</reference>
<organism evidence="1 2">
    <name type="scientific">Arctium lappa</name>
    <name type="common">Greater burdock</name>
    <name type="synonym">Lappa major</name>
    <dbReference type="NCBI Taxonomy" id="4217"/>
    <lineage>
        <taxon>Eukaryota</taxon>
        <taxon>Viridiplantae</taxon>
        <taxon>Streptophyta</taxon>
        <taxon>Embryophyta</taxon>
        <taxon>Tracheophyta</taxon>
        <taxon>Spermatophyta</taxon>
        <taxon>Magnoliopsida</taxon>
        <taxon>eudicotyledons</taxon>
        <taxon>Gunneridae</taxon>
        <taxon>Pentapetalae</taxon>
        <taxon>asterids</taxon>
        <taxon>campanulids</taxon>
        <taxon>Asterales</taxon>
        <taxon>Asteraceae</taxon>
        <taxon>Carduoideae</taxon>
        <taxon>Cardueae</taxon>
        <taxon>Arctiinae</taxon>
        <taxon>Arctium</taxon>
    </lineage>
</organism>
<comment type="caution">
    <text evidence="1">The sequence shown here is derived from an EMBL/GenBank/DDBJ whole genome shotgun (WGS) entry which is preliminary data.</text>
</comment>
<evidence type="ECO:0000313" key="2">
    <source>
        <dbReference type="Proteomes" id="UP001055879"/>
    </source>
</evidence>
<dbReference type="EMBL" id="CM042061">
    <property type="protein sequence ID" value="KAI3673314.1"/>
    <property type="molecule type" value="Genomic_DNA"/>
</dbReference>